<feature type="transmembrane region" description="Helical" evidence="6">
    <location>
        <begin position="405"/>
        <end position="424"/>
    </location>
</feature>
<keyword evidence="8" id="KW-1185">Reference proteome</keyword>
<evidence type="ECO:0008006" key="9">
    <source>
        <dbReference type="Google" id="ProtNLM"/>
    </source>
</evidence>
<feature type="compositionally biased region" description="Pro residues" evidence="5">
    <location>
        <begin position="490"/>
        <end position="506"/>
    </location>
</feature>
<feature type="compositionally biased region" description="Polar residues" evidence="5">
    <location>
        <begin position="1"/>
        <end position="12"/>
    </location>
</feature>
<feature type="region of interest" description="Disordered" evidence="5">
    <location>
        <begin position="479"/>
        <end position="513"/>
    </location>
</feature>
<evidence type="ECO:0000256" key="3">
    <source>
        <dbReference type="ARBA" id="ARBA00022989"/>
    </source>
</evidence>
<reference evidence="7" key="1">
    <citation type="journal article" date="2012" name="BMC Genomics">
        <title>Comparative genomics of the white-rot fungi, Phanerochaete carnosa and P. chrysosporium, to elucidate the genetic basis of the distinct wood types they colonize.</title>
        <authorList>
            <person name="Suzuki H."/>
            <person name="MacDonald J."/>
            <person name="Syed K."/>
            <person name="Salamov A."/>
            <person name="Hori C."/>
            <person name="Aerts A."/>
            <person name="Henrissat B."/>
            <person name="Wiebenga A."/>
            <person name="vanKuyk P.A."/>
            <person name="Barry K."/>
            <person name="Lindquist E."/>
            <person name="LaButti K."/>
            <person name="Lapidus A."/>
            <person name="Lucas S."/>
            <person name="Coutinho P."/>
            <person name="Gong Y."/>
            <person name="Samejima M."/>
            <person name="Mahadevan R."/>
            <person name="Abou-Zaid M."/>
            <person name="de Vries R.P."/>
            <person name="Igarashi K."/>
            <person name="Yadav J.S."/>
            <person name="Grigoriev I.V."/>
            <person name="Master E.R."/>
        </authorList>
    </citation>
    <scope>NUCLEOTIDE SEQUENCE [LARGE SCALE GENOMIC DNA]</scope>
    <source>
        <strain evidence="7">HHB-10118-sp</strain>
    </source>
</reference>
<evidence type="ECO:0000313" key="7">
    <source>
        <dbReference type="EMBL" id="EKM55220.1"/>
    </source>
</evidence>
<dbReference type="AlphaFoldDB" id="K5W7R9"/>
<feature type="transmembrane region" description="Helical" evidence="6">
    <location>
        <begin position="247"/>
        <end position="274"/>
    </location>
</feature>
<evidence type="ECO:0000256" key="1">
    <source>
        <dbReference type="ARBA" id="ARBA00004141"/>
    </source>
</evidence>
<feature type="transmembrane region" description="Helical" evidence="6">
    <location>
        <begin position="618"/>
        <end position="640"/>
    </location>
</feature>
<feature type="transmembrane region" description="Helical" evidence="6">
    <location>
        <begin position="286"/>
        <end position="309"/>
    </location>
</feature>
<dbReference type="GO" id="GO:0022857">
    <property type="term" value="F:transmembrane transporter activity"/>
    <property type="evidence" value="ECO:0007669"/>
    <property type="project" value="InterPro"/>
</dbReference>
<keyword evidence="3 6" id="KW-1133">Transmembrane helix</keyword>
<organism evidence="7 8">
    <name type="scientific">Phanerochaete carnosa (strain HHB-10118-sp)</name>
    <name type="common">White-rot fungus</name>
    <name type="synonym">Peniophora carnosa</name>
    <dbReference type="NCBI Taxonomy" id="650164"/>
    <lineage>
        <taxon>Eukaryota</taxon>
        <taxon>Fungi</taxon>
        <taxon>Dikarya</taxon>
        <taxon>Basidiomycota</taxon>
        <taxon>Agaricomycotina</taxon>
        <taxon>Agaricomycetes</taxon>
        <taxon>Polyporales</taxon>
        <taxon>Phanerochaetaceae</taxon>
        <taxon>Phanerochaete</taxon>
    </lineage>
</organism>
<dbReference type="EMBL" id="JH930472">
    <property type="protein sequence ID" value="EKM55220.1"/>
    <property type="molecule type" value="Genomic_DNA"/>
</dbReference>
<dbReference type="Pfam" id="PF07690">
    <property type="entry name" value="MFS_1"/>
    <property type="match status" value="1"/>
</dbReference>
<proteinExistence type="predicted"/>
<accession>K5W7R9</accession>
<protein>
    <recommendedName>
        <fullName evidence="9">Major facilitator superfamily (MFS) profile domain-containing protein</fullName>
    </recommendedName>
</protein>
<dbReference type="InParanoid" id="K5W7R9"/>
<dbReference type="InterPro" id="IPR011701">
    <property type="entry name" value="MFS"/>
</dbReference>
<dbReference type="Proteomes" id="UP000008370">
    <property type="component" value="Unassembled WGS sequence"/>
</dbReference>
<feature type="transmembrane region" description="Helical" evidence="6">
    <location>
        <begin position="444"/>
        <end position="465"/>
    </location>
</feature>
<feature type="region of interest" description="Disordered" evidence="5">
    <location>
        <begin position="647"/>
        <end position="678"/>
    </location>
</feature>
<evidence type="ECO:0000256" key="6">
    <source>
        <dbReference type="SAM" id="Phobius"/>
    </source>
</evidence>
<feature type="transmembrane region" description="Helical" evidence="6">
    <location>
        <begin position="219"/>
        <end position="241"/>
    </location>
</feature>
<evidence type="ECO:0000256" key="5">
    <source>
        <dbReference type="SAM" id="MobiDB-lite"/>
    </source>
</evidence>
<feature type="transmembrane region" description="Helical" evidence="6">
    <location>
        <begin position="189"/>
        <end position="207"/>
    </location>
</feature>
<dbReference type="GO" id="GO:0016020">
    <property type="term" value="C:membrane"/>
    <property type="evidence" value="ECO:0007669"/>
    <property type="project" value="UniProtKB-SubCell"/>
</dbReference>
<dbReference type="OrthoDB" id="3026777at2759"/>
<dbReference type="PANTHER" id="PTHR23507">
    <property type="entry name" value="ZGC:174356"/>
    <property type="match status" value="1"/>
</dbReference>
<feature type="region of interest" description="Disordered" evidence="5">
    <location>
        <begin position="1"/>
        <end position="37"/>
    </location>
</feature>
<keyword evidence="2 6" id="KW-0812">Transmembrane</keyword>
<evidence type="ECO:0000256" key="2">
    <source>
        <dbReference type="ARBA" id="ARBA00022692"/>
    </source>
</evidence>
<dbReference type="SUPFAM" id="SSF103473">
    <property type="entry name" value="MFS general substrate transporter"/>
    <property type="match status" value="1"/>
</dbReference>
<gene>
    <name evidence="7" type="ORF">PHACADRAFT_143280</name>
</gene>
<sequence>MHPPSMSLSRNLSPRGPAISTRASGHGSWAPSLPRRSRASPKALLAYLSGRGESSSLPDDPIGEEAVELSYEFVHPRHQDPADIPADAGEREADDSDTASLEEMKGLPWYKRPNPWWLLALVPFAAVARGAEMAPRIGIYTQLACAAYKPELSSDNGTLPATYTYAPGYDPRLCAKDPVVQEAVAQMNMAVSVTTGVLTCLTAAWWGSLSDRFGRIRTLSFAVFGLLMTDVNFLVVTRWHTVLPGGYWFLLVGPFLDGLLGGMPALMAAIHAYVADCTEPGERTHAFSRFLGLLFIGVGAGPSFGSLLIRLSGSVLSVFYFAMAIHLVCAMFFVFVIPESLSIRRMFKARRIKREQLEKERYTPKARGLNAWPRSLFGFLHPLAIFYPTRMRDSANPLKRGKRDWNLFFIVLAYGFTISVTGAYPYKFQYTSATFGWGSEQNGYWLSIIGATRAAYLTIILPLAIKLVKSRRRSAVQLPVDQDEPLRPISEPPATPPRTEPPPKRPTPTNDASRSTAFDVGLARVSLAIDVVSYALVPLASTGPQYTAATALGAFGAGFGPALQSVALGLYTRRNGGSGAGAESGRLFGALSVVQSLCSDVLGPALHGFTFVHTVRTFPTAIFCVASACTLAASVFLALVRLPREGLASGGEEGPAPRAAGGDGEEAERAPEIDAAVPQVAIEEDAGGKAGSPPSLFAL</sequence>
<keyword evidence="4 6" id="KW-0472">Membrane</keyword>
<dbReference type="InterPro" id="IPR036259">
    <property type="entry name" value="MFS_trans_sf"/>
</dbReference>
<dbReference type="RefSeq" id="XP_007395556.1">
    <property type="nucleotide sequence ID" value="XM_007395494.1"/>
</dbReference>
<name>K5W7R9_PHACS</name>
<comment type="subcellular location">
    <subcellularLocation>
        <location evidence="1">Membrane</location>
        <topology evidence="1">Multi-pass membrane protein</topology>
    </subcellularLocation>
</comment>
<feature type="region of interest" description="Disordered" evidence="5">
    <location>
        <begin position="78"/>
        <end position="100"/>
    </location>
</feature>
<feature type="transmembrane region" description="Helical" evidence="6">
    <location>
        <begin position="315"/>
        <end position="337"/>
    </location>
</feature>
<dbReference type="GeneID" id="18908592"/>
<dbReference type="HOGENOM" id="CLU_017517_1_0_1"/>
<dbReference type="Gene3D" id="1.20.1250.20">
    <property type="entry name" value="MFS general substrate transporter like domains"/>
    <property type="match status" value="1"/>
</dbReference>
<evidence type="ECO:0000256" key="4">
    <source>
        <dbReference type="ARBA" id="ARBA00023136"/>
    </source>
</evidence>
<evidence type="ECO:0000313" key="8">
    <source>
        <dbReference type="Proteomes" id="UP000008370"/>
    </source>
</evidence>
<dbReference type="PANTHER" id="PTHR23507:SF1">
    <property type="entry name" value="FI18259P1-RELATED"/>
    <property type="match status" value="1"/>
</dbReference>
<dbReference type="KEGG" id="pco:PHACADRAFT_143280"/>